<feature type="compositionally biased region" description="Basic and acidic residues" evidence="1">
    <location>
        <begin position="86"/>
        <end position="119"/>
    </location>
</feature>
<dbReference type="OrthoDB" id="1740536at2759"/>
<proteinExistence type="predicted"/>
<evidence type="ECO:0000313" key="3">
    <source>
        <dbReference type="Proteomes" id="UP000187406"/>
    </source>
</evidence>
<keyword evidence="3" id="KW-1185">Reference proteome</keyword>
<protein>
    <recommendedName>
        <fullName evidence="4">UBN2 domain-containing protein</fullName>
    </recommendedName>
</protein>
<comment type="caution">
    <text evidence="2">The sequence shown here is derived from an EMBL/GenBank/DDBJ whole genome shotgun (WGS) entry which is preliminary data.</text>
</comment>
<name>A0A1Q3C2T5_CEPFO</name>
<feature type="region of interest" description="Disordered" evidence="1">
    <location>
        <begin position="69"/>
        <end position="119"/>
    </location>
</feature>
<dbReference type="EMBL" id="BDDD01001251">
    <property type="protein sequence ID" value="GAV74577.1"/>
    <property type="molecule type" value="Genomic_DNA"/>
</dbReference>
<evidence type="ECO:0000313" key="2">
    <source>
        <dbReference type="EMBL" id="GAV74577.1"/>
    </source>
</evidence>
<dbReference type="InParanoid" id="A0A1Q3C2T5"/>
<gene>
    <name evidence="2" type="ORF">CFOL_v3_18057</name>
</gene>
<organism evidence="2 3">
    <name type="scientific">Cephalotus follicularis</name>
    <name type="common">Albany pitcher plant</name>
    <dbReference type="NCBI Taxonomy" id="3775"/>
    <lineage>
        <taxon>Eukaryota</taxon>
        <taxon>Viridiplantae</taxon>
        <taxon>Streptophyta</taxon>
        <taxon>Embryophyta</taxon>
        <taxon>Tracheophyta</taxon>
        <taxon>Spermatophyta</taxon>
        <taxon>Magnoliopsida</taxon>
        <taxon>eudicotyledons</taxon>
        <taxon>Gunneridae</taxon>
        <taxon>Pentapetalae</taxon>
        <taxon>rosids</taxon>
        <taxon>fabids</taxon>
        <taxon>Oxalidales</taxon>
        <taxon>Cephalotaceae</taxon>
        <taxon>Cephalotus</taxon>
    </lineage>
</organism>
<accession>A0A1Q3C2T5</accession>
<dbReference type="Proteomes" id="UP000187406">
    <property type="component" value="Unassembled WGS sequence"/>
</dbReference>
<evidence type="ECO:0008006" key="4">
    <source>
        <dbReference type="Google" id="ProtNLM"/>
    </source>
</evidence>
<reference evidence="3" key="1">
    <citation type="submission" date="2016-04" db="EMBL/GenBank/DDBJ databases">
        <title>Cephalotus genome sequencing.</title>
        <authorList>
            <person name="Fukushima K."/>
            <person name="Hasebe M."/>
            <person name="Fang X."/>
        </authorList>
    </citation>
    <scope>NUCLEOTIDE SEQUENCE [LARGE SCALE GENOMIC DNA]</scope>
    <source>
        <strain evidence="3">cv. St1</strain>
    </source>
</reference>
<sequence>GRDESLRDYLTRFNKESLTVKDLEQSFALPALNNGLKNDSPFTFTLLKNPAVDMADLLRRAERYINAEEGMTARKQKTSWSGYQVEKGEHLRNAPGKKEKRNERSELYKDDLKHKLSRR</sequence>
<evidence type="ECO:0000256" key="1">
    <source>
        <dbReference type="SAM" id="MobiDB-lite"/>
    </source>
</evidence>
<feature type="non-terminal residue" evidence="2">
    <location>
        <position position="1"/>
    </location>
</feature>
<dbReference type="AlphaFoldDB" id="A0A1Q3C2T5"/>